<evidence type="ECO:0000256" key="2">
    <source>
        <dbReference type="SAM" id="SignalP"/>
    </source>
</evidence>
<feature type="transmembrane region" description="Helical" evidence="1">
    <location>
        <begin position="70"/>
        <end position="87"/>
    </location>
</feature>
<accession>A0A2M4DEM5</accession>
<feature type="signal peptide" evidence="2">
    <location>
        <begin position="1"/>
        <end position="20"/>
    </location>
</feature>
<proteinExistence type="predicted"/>
<organism evidence="3">
    <name type="scientific">Anopheles darlingi</name>
    <name type="common">Mosquito</name>
    <dbReference type="NCBI Taxonomy" id="43151"/>
    <lineage>
        <taxon>Eukaryota</taxon>
        <taxon>Metazoa</taxon>
        <taxon>Ecdysozoa</taxon>
        <taxon>Arthropoda</taxon>
        <taxon>Hexapoda</taxon>
        <taxon>Insecta</taxon>
        <taxon>Pterygota</taxon>
        <taxon>Neoptera</taxon>
        <taxon>Endopterygota</taxon>
        <taxon>Diptera</taxon>
        <taxon>Nematocera</taxon>
        <taxon>Culicoidea</taxon>
        <taxon>Culicidae</taxon>
        <taxon>Anophelinae</taxon>
        <taxon>Anopheles</taxon>
    </lineage>
</organism>
<keyword evidence="2" id="KW-0732">Signal</keyword>
<dbReference type="AlphaFoldDB" id="A0A2M4DEM5"/>
<keyword evidence="1" id="KW-0472">Membrane</keyword>
<evidence type="ECO:0000313" key="3">
    <source>
        <dbReference type="EMBL" id="MBW76032.1"/>
    </source>
</evidence>
<evidence type="ECO:0000256" key="1">
    <source>
        <dbReference type="SAM" id="Phobius"/>
    </source>
</evidence>
<name>A0A2M4DEM5_ANODA</name>
<keyword evidence="1" id="KW-1133">Transmembrane helix</keyword>
<reference evidence="3" key="1">
    <citation type="submission" date="2018-01" db="EMBL/GenBank/DDBJ databases">
        <title>An insight into the sialome of Amazonian anophelines.</title>
        <authorList>
            <person name="Ribeiro J.M."/>
            <person name="Scarpassa V."/>
            <person name="Calvo E."/>
        </authorList>
    </citation>
    <scope>NUCLEOTIDE SEQUENCE</scope>
</reference>
<keyword evidence="1" id="KW-0812">Transmembrane</keyword>
<evidence type="ECO:0008006" key="4">
    <source>
        <dbReference type="Google" id="ProtNLM"/>
    </source>
</evidence>
<feature type="chain" id="PRO_5014824565" description="Secreted protein" evidence="2">
    <location>
        <begin position="21"/>
        <end position="91"/>
    </location>
</feature>
<dbReference type="EMBL" id="GGFL01011854">
    <property type="protein sequence ID" value="MBW76032.1"/>
    <property type="molecule type" value="Transcribed_RNA"/>
</dbReference>
<protein>
    <recommendedName>
        <fullName evidence="4">Secreted protein</fullName>
    </recommendedName>
</protein>
<sequence>MDRPVRLLACLSFPLSLARASALGGTFAESSKHYFLAQKCGPRSCVEYIIDEQHTVQLDFPSLSRAKRHVFLRFVWFSFVFFFWIWSDIYS</sequence>